<gene>
    <name evidence="2" type="ordered locus">MHF_0289</name>
</gene>
<dbReference type="Proteomes" id="UP000007952">
    <property type="component" value="Chromosome"/>
</dbReference>
<dbReference type="KEGG" id="mhf:MHF_0289"/>
<dbReference type="HOGENOM" id="CLU_098620_0_0_14"/>
<evidence type="ECO:0000313" key="3">
    <source>
        <dbReference type="Proteomes" id="UP000007952"/>
    </source>
</evidence>
<organism evidence="2 3">
    <name type="scientific">Mycoplasma haemofelis (strain Ohio2)</name>
    <dbReference type="NCBI Taxonomy" id="859194"/>
    <lineage>
        <taxon>Bacteria</taxon>
        <taxon>Bacillati</taxon>
        <taxon>Mycoplasmatota</taxon>
        <taxon>Mollicutes</taxon>
        <taxon>Mycoplasmataceae</taxon>
        <taxon>Mycoplasma</taxon>
    </lineage>
</organism>
<feature type="compositionally biased region" description="Basic and acidic residues" evidence="1">
    <location>
        <begin position="76"/>
        <end position="86"/>
    </location>
</feature>
<proteinExistence type="predicted"/>
<dbReference type="BioCyc" id="MHAE859194:G1GR7-287-MONOMER"/>
<protein>
    <submittedName>
        <fullName evidence="2">Uncharacterized protein</fullName>
    </submittedName>
</protein>
<feature type="region of interest" description="Disordered" evidence="1">
    <location>
        <begin position="76"/>
        <end position="97"/>
    </location>
</feature>
<feature type="compositionally biased region" description="Basic and acidic residues" evidence="1">
    <location>
        <begin position="164"/>
        <end position="181"/>
    </location>
</feature>
<dbReference type="EMBL" id="CP002808">
    <property type="protein sequence ID" value="AEG72571.1"/>
    <property type="molecule type" value="Genomic_DNA"/>
</dbReference>
<accession>F6FGP8</accession>
<reference key="2">
    <citation type="submission" date="2011-05" db="EMBL/GenBank/DDBJ databases">
        <title>The Genome of Mycoplasma haemofelis Strain Ohio2, a pathogenic hemoplasma of the cat.</title>
        <authorList>
            <person name="Santos A.P."/>
            <person name="Guimaraes A.M.S."/>
            <person name="SanMiguel P.J."/>
            <person name="Martin S.W."/>
            <person name="Messick J.B."/>
        </authorList>
    </citation>
    <scope>NUCLEOTIDE SEQUENCE</scope>
    <source>
        <strain>Ohio2</strain>
    </source>
</reference>
<evidence type="ECO:0000313" key="2">
    <source>
        <dbReference type="EMBL" id="AEG72571.1"/>
    </source>
</evidence>
<dbReference type="STRING" id="859194.MHF_0289"/>
<evidence type="ECO:0000256" key="1">
    <source>
        <dbReference type="SAM" id="MobiDB-lite"/>
    </source>
</evidence>
<dbReference type="AlphaFoldDB" id="F6FGP8"/>
<sequence>MWKAAAGVLGAGTAAAGGALAYKGLTKPTTHSIRDLLATKNPEKRLISKSADGSSTEWKAAWKLYLTSYKKDGKNPFSLNRDKPNTEPDGNENAPSEFMSKCESLSKEMVVDKEDSRYQNVLTYCTRNTLVKDLIIESGRTLLQESGDDWGASWKSYREVNTGKGEKQDVWQLSDWKDKQNADSPVSEELKKKCKEKLESNAGVQVNDDYPNVVKWCSK</sequence>
<reference evidence="2 3" key="1">
    <citation type="journal article" date="2011" name="J. Bacteriol.">
        <title>Complete genome sequences of two hemotropic Mycoplasmas, Mycoplasma haemofelis strain Ohio2 and Mycoplasma suis strain Illinois.</title>
        <authorList>
            <person name="Messick J.B."/>
            <person name="Santos A.P."/>
            <person name="Guimaraes A.M."/>
        </authorList>
    </citation>
    <scope>NUCLEOTIDE SEQUENCE [LARGE SCALE GENOMIC DNA]</scope>
    <source>
        <strain evidence="2 3">Ohio2</strain>
    </source>
</reference>
<name>F6FGP8_MYCHI</name>
<feature type="region of interest" description="Disordered" evidence="1">
    <location>
        <begin position="163"/>
        <end position="188"/>
    </location>
</feature>